<dbReference type="SUPFAM" id="SSF46689">
    <property type="entry name" value="Homeodomain-like"/>
    <property type="match status" value="2"/>
</dbReference>
<feature type="domain" description="HTH araC/xylS-type" evidence="3">
    <location>
        <begin position="236"/>
        <end position="334"/>
    </location>
</feature>
<keyword evidence="1" id="KW-0805">Transcription regulation</keyword>
<name>A0A9X3CWF1_9FLAO</name>
<evidence type="ECO:0000313" key="5">
    <source>
        <dbReference type="Proteomes" id="UP001148482"/>
    </source>
</evidence>
<organism evidence="4 5">
    <name type="scientific">Salinimicrobium profundisediminis</name>
    <dbReference type="NCBI Taxonomy" id="2994553"/>
    <lineage>
        <taxon>Bacteria</taxon>
        <taxon>Pseudomonadati</taxon>
        <taxon>Bacteroidota</taxon>
        <taxon>Flavobacteriia</taxon>
        <taxon>Flavobacteriales</taxon>
        <taxon>Flavobacteriaceae</taxon>
        <taxon>Salinimicrobium</taxon>
    </lineage>
</organism>
<dbReference type="PANTHER" id="PTHR47893:SF1">
    <property type="entry name" value="REGULATORY PROTEIN PCHR"/>
    <property type="match status" value="1"/>
</dbReference>
<comment type="caution">
    <text evidence="4">The sequence shown here is derived from an EMBL/GenBank/DDBJ whole genome shotgun (WGS) entry which is preliminary data.</text>
</comment>
<dbReference type="PANTHER" id="PTHR47893">
    <property type="entry name" value="REGULATORY PROTEIN PCHR"/>
    <property type="match status" value="1"/>
</dbReference>
<protein>
    <submittedName>
        <fullName evidence="4">AraC family transcriptional regulator</fullName>
    </submittedName>
</protein>
<sequence>MEIFVKALPVEEIIESLSKQFRTPLKKDAGELTIELPEKLGQGFIRGTSFDSGVGIIEYNVTFYKDMEIHFTINQTHPLKFIFCSEGRVNHAFEENEDIHTIDTYQNVIVSSSGYNGHVLYFKANETSHVFSLEIIRAEFNKRKNFGYKDISPRLEQLFQDDVAQELFFYQGNYSIQAADIVEDIAKKDHTGFLRFIFLEGKAYEMLTKQISQFIDDQQNDNKSTMLRRSDVEKVKRAVDVINQDLNKNYSVDELAKEVGTNVNKLQEGFRYMFNLTVNKYVQQVKLEAAKEMLSESDQNISQIVGQIGLNNRSYFSKIFKEKYGVSPKYFLNNKFNESEHSTENEEDEDENGKN</sequence>
<dbReference type="GO" id="GO:0003700">
    <property type="term" value="F:DNA-binding transcription factor activity"/>
    <property type="evidence" value="ECO:0007669"/>
    <property type="project" value="InterPro"/>
</dbReference>
<dbReference type="RefSeq" id="WP_266069011.1">
    <property type="nucleotide sequence ID" value="NZ_JAPJDA010000008.1"/>
</dbReference>
<dbReference type="EMBL" id="JAPJDA010000008">
    <property type="protein sequence ID" value="MCX2837768.1"/>
    <property type="molecule type" value="Genomic_DNA"/>
</dbReference>
<dbReference type="GO" id="GO:0043565">
    <property type="term" value="F:sequence-specific DNA binding"/>
    <property type="evidence" value="ECO:0007669"/>
    <property type="project" value="InterPro"/>
</dbReference>
<gene>
    <name evidence="4" type="ORF">OQ279_06335</name>
</gene>
<proteinExistence type="predicted"/>
<reference evidence="4" key="1">
    <citation type="submission" date="2022-11" db="EMBL/GenBank/DDBJ databases">
        <title>Salinimicrobium profundisediminis sp. nov., isolated from deep-sea sediment of the Mariana Trench.</title>
        <authorList>
            <person name="Fu H."/>
        </authorList>
    </citation>
    <scope>NUCLEOTIDE SEQUENCE</scope>
    <source>
        <strain evidence="4">MT39</strain>
    </source>
</reference>
<dbReference type="Proteomes" id="UP001148482">
    <property type="component" value="Unassembled WGS sequence"/>
</dbReference>
<dbReference type="InterPro" id="IPR053142">
    <property type="entry name" value="PchR_regulatory_protein"/>
</dbReference>
<dbReference type="InterPro" id="IPR018060">
    <property type="entry name" value="HTH_AraC"/>
</dbReference>
<dbReference type="SMART" id="SM00342">
    <property type="entry name" value="HTH_ARAC"/>
    <property type="match status" value="1"/>
</dbReference>
<evidence type="ECO:0000256" key="2">
    <source>
        <dbReference type="ARBA" id="ARBA00023163"/>
    </source>
</evidence>
<dbReference type="Gene3D" id="1.10.10.60">
    <property type="entry name" value="Homeodomain-like"/>
    <property type="match status" value="1"/>
</dbReference>
<accession>A0A9X3CWF1</accession>
<evidence type="ECO:0000256" key="1">
    <source>
        <dbReference type="ARBA" id="ARBA00023015"/>
    </source>
</evidence>
<keyword evidence="5" id="KW-1185">Reference proteome</keyword>
<dbReference type="Pfam" id="PF12833">
    <property type="entry name" value="HTH_18"/>
    <property type="match status" value="1"/>
</dbReference>
<keyword evidence="2" id="KW-0804">Transcription</keyword>
<evidence type="ECO:0000313" key="4">
    <source>
        <dbReference type="EMBL" id="MCX2837768.1"/>
    </source>
</evidence>
<dbReference type="AlphaFoldDB" id="A0A9X3CWF1"/>
<dbReference type="PROSITE" id="PS01124">
    <property type="entry name" value="HTH_ARAC_FAMILY_2"/>
    <property type="match status" value="1"/>
</dbReference>
<evidence type="ECO:0000259" key="3">
    <source>
        <dbReference type="PROSITE" id="PS01124"/>
    </source>
</evidence>
<dbReference type="InterPro" id="IPR009057">
    <property type="entry name" value="Homeodomain-like_sf"/>
</dbReference>